<evidence type="ECO:0000259" key="6">
    <source>
        <dbReference type="SMART" id="SM00237"/>
    </source>
</evidence>
<dbReference type="Gene3D" id="2.60.40.2030">
    <property type="match status" value="3"/>
</dbReference>
<evidence type="ECO:0000256" key="3">
    <source>
        <dbReference type="ARBA" id="ARBA00022837"/>
    </source>
</evidence>
<dbReference type="eggNOG" id="COG0739">
    <property type="taxonomic scope" value="Bacteria"/>
</dbReference>
<dbReference type="GO" id="GO:0007229">
    <property type="term" value="P:integrin-mediated signaling pathway"/>
    <property type="evidence" value="ECO:0007669"/>
    <property type="project" value="UniProtKB-KW"/>
</dbReference>
<dbReference type="STRING" id="497965.Cyan7822_2495"/>
<dbReference type="PANTHER" id="PTHR11878:SF65">
    <property type="entry name" value="NA_CA-EXCHANGE PROTEIN, ISOFORM G"/>
    <property type="match status" value="1"/>
</dbReference>
<dbReference type="GO" id="GO:0016020">
    <property type="term" value="C:membrane"/>
    <property type="evidence" value="ECO:0007669"/>
    <property type="project" value="InterPro"/>
</dbReference>
<evidence type="ECO:0000259" key="5">
    <source>
        <dbReference type="SMART" id="SM00235"/>
    </source>
</evidence>
<evidence type="ECO:0000256" key="2">
    <source>
        <dbReference type="ARBA" id="ARBA00022737"/>
    </source>
</evidence>
<evidence type="ECO:0000256" key="4">
    <source>
        <dbReference type="ARBA" id="ARBA00023065"/>
    </source>
</evidence>
<dbReference type="Pfam" id="PF03160">
    <property type="entry name" value="Calx-beta"/>
    <property type="match status" value="3"/>
</dbReference>
<dbReference type="eggNOG" id="COG3391">
    <property type="taxonomic scope" value="Bacteria"/>
</dbReference>
<dbReference type="InterPro" id="IPR006026">
    <property type="entry name" value="Peptidase_Metallo"/>
</dbReference>
<feature type="domain" description="Calx-beta" evidence="6">
    <location>
        <begin position="598"/>
        <end position="695"/>
    </location>
</feature>
<dbReference type="eggNOG" id="COG5276">
    <property type="taxonomic scope" value="Bacteria"/>
</dbReference>
<dbReference type="RefSeq" id="WP_013322572.1">
    <property type="nucleotide sequence ID" value="NC_014501.1"/>
</dbReference>
<dbReference type="CDD" id="cd04277">
    <property type="entry name" value="ZnMc_serralysin_like"/>
    <property type="match status" value="1"/>
</dbReference>
<dbReference type="OrthoDB" id="418066at2"/>
<name>E0UGY6_GLOV7</name>
<dbReference type="InterPro" id="IPR034033">
    <property type="entry name" value="Serralysin-like"/>
</dbReference>
<keyword evidence="3" id="KW-0106">Calcium</keyword>
<dbReference type="InterPro" id="IPR003644">
    <property type="entry name" value="Calx_beta"/>
</dbReference>
<evidence type="ECO:0000256" key="1">
    <source>
        <dbReference type="ARBA" id="ARBA00022729"/>
    </source>
</evidence>
<reference evidence="8" key="1">
    <citation type="journal article" date="2011" name="MBio">
        <title>Novel metabolic attributes of the genus Cyanothece, comprising a group of unicellular nitrogen-fixing Cyanobacteria.</title>
        <authorList>
            <person name="Bandyopadhyay A."/>
            <person name="Elvitigala T."/>
            <person name="Welsh E."/>
            <person name="Stockel J."/>
            <person name="Liberton M."/>
            <person name="Min H."/>
            <person name="Sherman L.A."/>
            <person name="Pakrasi H.B."/>
        </authorList>
    </citation>
    <scope>NUCLEOTIDE SEQUENCE [LARGE SCALE GENOMIC DNA]</scope>
    <source>
        <strain evidence="8">PCC 7822</strain>
    </source>
</reference>
<feature type="domain" description="Calx-beta" evidence="6">
    <location>
        <begin position="495"/>
        <end position="583"/>
    </location>
</feature>
<dbReference type="GO" id="GO:0030001">
    <property type="term" value="P:metal ion transport"/>
    <property type="evidence" value="ECO:0007669"/>
    <property type="project" value="TreeGrafter"/>
</dbReference>
<evidence type="ECO:0000313" key="8">
    <source>
        <dbReference type="Proteomes" id="UP000008206"/>
    </source>
</evidence>
<dbReference type="SUPFAM" id="SSF55486">
    <property type="entry name" value="Metalloproteases ('zincins'), catalytic domain"/>
    <property type="match status" value="1"/>
</dbReference>
<dbReference type="EMBL" id="CP002198">
    <property type="protein sequence ID" value="ADN14467.1"/>
    <property type="molecule type" value="Genomic_DNA"/>
</dbReference>
<dbReference type="InterPro" id="IPR051171">
    <property type="entry name" value="CaCA"/>
</dbReference>
<dbReference type="GO" id="GO:0008270">
    <property type="term" value="F:zinc ion binding"/>
    <property type="evidence" value="ECO:0007669"/>
    <property type="project" value="InterPro"/>
</dbReference>
<proteinExistence type="predicted"/>
<dbReference type="GO" id="GO:0008237">
    <property type="term" value="F:metallopeptidase activity"/>
    <property type="evidence" value="ECO:0007669"/>
    <property type="project" value="InterPro"/>
</dbReference>
<keyword evidence="2" id="KW-0677">Repeat</keyword>
<feature type="domain" description="Calx-beta" evidence="6">
    <location>
        <begin position="715"/>
        <end position="811"/>
    </location>
</feature>
<protein>
    <submittedName>
        <fullName evidence="7">Na-Ca exchanger/integrin-beta4</fullName>
    </submittedName>
</protein>
<keyword evidence="1" id="KW-0732">Signal</keyword>
<organism evidence="7 8">
    <name type="scientific">Gloeothece verrucosa (strain PCC 7822)</name>
    <name type="common">Cyanothece sp. (strain PCC 7822)</name>
    <dbReference type="NCBI Taxonomy" id="497965"/>
    <lineage>
        <taxon>Bacteria</taxon>
        <taxon>Bacillati</taxon>
        <taxon>Cyanobacteriota</taxon>
        <taxon>Cyanophyceae</taxon>
        <taxon>Oscillatoriophycideae</taxon>
        <taxon>Chroococcales</taxon>
        <taxon>Aphanothecaceae</taxon>
        <taxon>Gloeothece</taxon>
        <taxon>Gloeothece verrucosa</taxon>
    </lineage>
</organism>
<dbReference type="Proteomes" id="UP000008206">
    <property type="component" value="Chromosome"/>
</dbReference>
<dbReference type="HOGENOM" id="CLU_363599_0_0_3"/>
<dbReference type="GO" id="GO:0006508">
    <property type="term" value="P:proteolysis"/>
    <property type="evidence" value="ECO:0007669"/>
    <property type="project" value="InterPro"/>
</dbReference>
<accession>E0UGY6</accession>
<dbReference type="InterPro" id="IPR024079">
    <property type="entry name" value="MetalloPept_cat_dom_sf"/>
</dbReference>
<keyword evidence="4" id="KW-0813">Transport</keyword>
<dbReference type="KEGG" id="cyj:Cyan7822_2495"/>
<dbReference type="InterPro" id="IPR038081">
    <property type="entry name" value="CalX-like_sf"/>
</dbReference>
<dbReference type="AlphaFoldDB" id="E0UGY6"/>
<gene>
    <name evidence="7" type="ordered locus">Cyan7822_2495</name>
</gene>
<dbReference type="Gene3D" id="3.40.390.10">
    <property type="entry name" value="Collagenase (Catalytic Domain)"/>
    <property type="match status" value="1"/>
</dbReference>
<sequence>MYNNLPNLLNLNALSDNPSLGHLSCSCSSCLKLKNKLELDRETLKKVDIINVNQPFLSTDNLNRLENPNDKNSLSRGNLIANATTQGTIGSSSVVTAATVVSGSGDPQIEGIRSSYQWGFSWGSRQLTYSFYNDSVFGGSYYGTETGVKEVSEGIKTNVRSILNWLENVIDIDFVEVAESQNNYGRMRFMLSNDPTYAYAYYPSSDVMDSEAGDVHLNPNYDRLGDTNGFQNLAGKHGYMALVHEIGHALGLKHPFDDSPNLPPQEDNTTNTVMTYNFTGNSAGTYMGFDIKALQYMYGAKAYNTTDTIYKFTTKVDQFSVGGQLSLNTSYSTKQLIWDSGGKDTLDFFSLAANSTGYRFDLNPGGILTTQSAYNGTSYTVNGTTYKTTTFGTEIAYNVLIENLINSSSNDEVFANSAANTFAGYSSTRKTGNDVYWNTTSADILDLSSYNLGAVTQTQSSNDLVLGLGTNGKITVKNYYQGNPISLLFKGTVSASISDVTLTEGNSGIQQAVFTVSLSGPSSQTISLNYSTADDTATAGSDYSAISNGLLTFAAGETSKTIAVDVMGDFNYEADETFKVNLSNPSNSNVILSKAQGLGTINNDDTPLPNVLINDVTVDEGNNAVLTVSLSSVSNQTVTVNYATADGTAIALKDYNTATGTLTFNPGETSKNISISTINDTIYEPSAETFSLNLTNAQNAVISDSQGIVTLAPSDTEPVISINNVTLEEGSSTTANATKTLKFTVSLSNASSQSISVQYATADGTAVAGSDYITRKGTVTFNAGQTIQTFSVPIYTDTVVEEDEYFFANLSNPTNATLSVSQGKATITNDDLTTTASKPSANLALSHALLGSSSTLTSSIPEDLLSSQLQPMFAASSGHF</sequence>
<keyword evidence="7" id="KW-0401">Integrin</keyword>
<keyword evidence="8" id="KW-1185">Reference proteome</keyword>
<dbReference type="SUPFAM" id="SSF141072">
    <property type="entry name" value="CalX-like"/>
    <property type="match status" value="3"/>
</dbReference>
<dbReference type="SMART" id="SM00235">
    <property type="entry name" value="ZnMc"/>
    <property type="match status" value="1"/>
</dbReference>
<dbReference type="PANTHER" id="PTHR11878">
    <property type="entry name" value="SODIUM/CALCIUM EXCHANGER"/>
    <property type="match status" value="1"/>
</dbReference>
<feature type="domain" description="Peptidase metallopeptidase" evidence="5">
    <location>
        <begin position="114"/>
        <end position="300"/>
    </location>
</feature>
<dbReference type="SMART" id="SM00237">
    <property type="entry name" value="Calx_beta"/>
    <property type="match status" value="3"/>
</dbReference>
<evidence type="ECO:0000313" key="7">
    <source>
        <dbReference type="EMBL" id="ADN14467.1"/>
    </source>
</evidence>
<keyword evidence="4" id="KW-0406">Ion transport</keyword>